<evidence type="ECO:0000256" key="4">
    <source>
        <dbReference type="ARBA" id="ARBA00023136"/>
    </source>
</evidence>
<evidence type="ECO:0000256" key="1">
    <source>
        <dbReference type="ARBA" id="ARBA00004141"/>
    </source>
</evidence>
<dbReference type="PANTHER" id="PTHR31465">
    <property type="entry name" value="PROTEIN RTA1-RELATED"/>
    <property type="match status" value="1"/>
</dbReference>
<dbReference type="Proteomes" id="UP000738325">
    <property type="component" value="Unassembled WGS sequence"/>
</dbReference>
<feature type="transmembrane region" description="Helical" evidence="6">
    <location>
        <begin position="282"/>
        <end position="308"/>
    </location>
</feature>
<reference evidence="8" key="1">
    <citation type="journal article" date="2020" name="Fungal Divers.">
        <title>Resolving the Mortierellaceae phylogeny through synthesis of multi-gene phylogenetics and phylogenomics.</title>
        <authorList>
            <person name="Vandepol N."/>
            <person name="Liber J."/>
            <person name="Desiro A."/>
            <person name="Na H."/>
            <person name="Kennedy M."/>
            <person name="Barry K."/>
            <person name="Grigoriev I.V."/>
            <person name="Miller A.N."/>
            <person name="O'Donnell K."/>
            <person name="Stajich J.E."/>
            <person name="Bonito G."/>
        </authorList>
    </citation>
    <scope>NUCLEOTIDE SEQUENCE</scope>
    <source>
        <strain evidence="8">REB-010B</strain>
    </source>
</reference>
<dbReference type="EMBL" id="JAAAIP010000198">
    <property type="protein sequence ID" value="KAG0322990.1"/>
    <property type="molecule type" value="Genomic_DNA"/>
</dbReference>
<dbReference type="GO" id="GO:0016020">
    <property type="term" value="C:membrane"/>
    <property type="evidence" value="ECO:0007669"/>
    <property type="project" value="UniProtKB-SubCell"/>
</dbReference>
<keyword evidence="7" id="KW-0732">Signal</keyword>
<feature type="transmembrane region" description="Helical" evidence="6">
    <location>
        <begin position="250"/>
        <end position="270"/>
    </location>
</feature>
<feature type="transmembrane region" description="Helical" evidence="6">
    <location>
        <begin position="75"/>
        <end position="94"/>
    </location>
</feature>
<feature type="compositionally biased region" description="Low complexity" evidence="5">
    <location>
        <begin position="334"/>
        <end position="346"/>
    </location>
</feature>
<accession>A0A9P6RPB6</accession>
<evidence type="ECO:0000313" key="8">
    <source>
        <dbReference type="EMBL" id="KAG0322990.1"/>
    </source>
</evidence>
<evidence type="ECO:0000313" key="9">
    <source>
        <dbReference type="Proteomes" id="UP000738325"/>
    </source>
</evidence>
<feature type="transmembrane region" description="Helical" evidence="6">
    <location>
        <begin position="47"/>
        <end position="68"/>
    </location>
</feature>
<evidence type="ECO:0000256" key="5">
    <source>
        <dbReference type="SAM" id="MobiDB-lite"/>
    </source>
</evidence>
<evidence type="ECO:0000256" key="6">
    <source>
        <dbReference type="SAM" id="Phobius"/>
    </source>
</evidence>
<keyword evidence="9" id="KW-1185">Reference proteome</keyword>
<feature type="transmembrane region" description="Helical" evidence="6">
    <location>
        <begin position="202"/>
        <end position="229"/>
    </location>
</feature>
<comment type="subcellular location">
    <subcellularLocation>
        <location evidence="1">Membrane</location>
        <topology evidence="1">Multi-pass membrane protein</topology>
    </subcellularLocation>
</comment>
<evidence type="ECO:0000256" key="7">
    <source>
        <dbReference type="SAM" id="SignalP"/>
    </source>
</evidence>
<dbReference type="OrthoDB" id="3358017at2759"/>
<proteinExistence type="predicted"/>
<feature type="chain" id="PRO_5040396639" description="RTA1-domain-containing protein" evidence="7">
    <location>
        <begin position="24"/>
        <end position="357"/>
    </location>
</feature>
<gene>
    <name evidence="8" type="ORF">BGZ99_002974</name>
</gene>
<feature type="region of interest" description="Disordered" evidence="5">
    <location>
        <begin position="330"/>
        <end position="357"/>
    </location>
</feature>
<evidence type="ECO:0000256" key="3">
    <source>
        <dbReference type="ARBA" id="ARBA00022989"/>
    </source>
</evidence>
<dbReference type="AlphaFoldDB" id="A0A9P6RPB6"/>
<feature type="signal peptide" evidence="7">
    <location>
        <begin position="1"/>
        <end position="23"/>
    </location>
</feature>
<keyword evidence="4 6" id="KW-0472">Membrane</keyword>
<sequence>MPSSGTTIALLVQILLICDFVLAQTHSDTTAPAKPKHQGPLKYQPNVPGNVIVGILYTVLGLIFSYRVHQHHDRWALCLPIGAIASGIGFFIRISMNPDTVKIITYIVMQCLVVISPSTFLAFNYMLYGRLIAAVDPKFGTDKAQSKMEKSRFSFIPPRIVGRTFVWSDVFTFFIQCAAGGLESAGGGGTNPQLTNVGDKLFLAGVATQGVSYCLFTTLLTVAMLRLIVYRRSHPINHSGWSFMGLDSQTMIIICGLYFSSVFIIVRSIYRIVEFTQGYSGYLIAHEIFLFVLDAGPLVLAIGIWAIIWPSTFLDKLAVETRKSEQGYAMEEASSSQINSGSVNSSTVNQKDWAPLA</sequence>
<name>A0A9P6RPB6_9FUNG</name>
<keyword evidence="2 6" id="KW-0812">Transmembrane</keyword>
<organism evidence="8 9">
    <name type="scientific">Dissophora globulifera</name>
    <dbReference type="NCBI Taxonomy" id="979702"/>
    <lineage>
        <taxon>Eukaryota</taxon>
        <taxon>Fungi</taxon>
        <taxon>Fungi incertae sedis</taxon>
        <taxon>Mucoromycota</taxon>
        <taxon>Mortierellomycotina</taxon>
        <taxon>Mortierellomycetes</taxon>
        <taxon>Mortierellales</taxon>
        <taxon>Mortierellaceae</taxon>
        <taxon>Dissophora</taxon>
    </lineage>
</organism>
<dbReference type="Pfam" id="PF04479">
    <property type="entry name" value="RTA1"/>
    <property type="match status" value="1"/>
</dbReference>
<evidence type="ECO:0000256" key="2">
    <source>
        <dbReference type="ARBA" id="ARBA00022692"/>
    </source>
</evidence>
<comment type="caution">
    <text evidence="8">The sequence shown here is derived from an EMBL/GenBank/DDBJ whole genome shotgun (WGS) entry which is preliminary data.</text>
</comment>
<dbReference type="PANTHER" id="PTHR31465:SF1">
    <property type="entry name" value="PROTEIN RTA1-RELATED"/>
    <property type="match status" value="1"/>
</dbReference>
<protein>
    <recommendedName>
        <fullName evidence="10">RTA1-domain-containing protein</fullName>
    </recommendedName>
</protein>
<keyword evidence="3 6" id="KW-1133">Transmembrane helix</keyword>
<dbReference type="InterPro" id="IPR007568">
    <property type="entry name" value="RTA1"/>
</dbReference>
<feature type="transmembrane region" description="Helical" evidence="6">
    <location>
        <begin position="106"/>
        <end position="128"/>
    </location>
</feature>
<evidence type="ECO:0008006" key="10">
    <source>
        <dbReference type="Google" id="ProtNLM"/>
    </source>
</evidence>